<protein>
    <submittedName>
        <fullName evidence="3">Uncharacterized protein</fullName>
    </submittedName>
</protein>
<proteinExistence type="predicted"/>
<accession>A0A7J7MMF8</accession>
<reference evidence="3 4" key="1">
    <citation type="journal article" date="2020" name="IScience">
        <title>Genome Sequencing of the Endangered Kingdonia uniflora (Circaeasteraceae, Ranunculales) Reveals Potential Mechanisms of Evolutionary Specialization.</title>
        <authorList>
            <person name="Sun Y."/>
            <person name="Deng T."/>
            <person name="Zhang A."/>
            <person name="Moore M.J."/>
            <person name="Landis J.B."/>
            <person name="Lin N."/>
            <person name="Zhang H."/>
            <person name="Zhang X."/>
            <person name="Huang J."/>
            <person name="Zhang X."/>
            <person name="Sun H."/>
            <person name="Wang H."/>
        </authorList>
    </citation>
    <scope>NUCLEOTIDE SEQUENCE [LARGE SCALE GENOMIC DNA]</scope>
    <source>
        <strain evidence="3">TB1705</strain>
        <tissue evidence="3">Leaf</tissue>
    </source>
</reference>
<feature type="region of interest" description="Disordered" evidence="2">
    <location>
        <begin position="1"/>
        <end position="67"/>
    </location>
</feature>
<keyword evidence="1" id="KW-0175">Coiled coil</keyword>
<feature type="compositionally biased region" description="Basic and acidic residues" evidence="2">
    <location>
        <begin position="1"/>
        <end position="12"/>
    </location>
</feature>
<gene>
    <name evidence="3" type="ORF">GIB67_010990</name>
</gene>
<organism evidence="3 4">
    <name type="scientific">Kingdonia uniflora</name>
    <dbReference type="NCBI Taxonomy" id="39325"/>
    <lineage>
        <taxon>Eukaryota</taxon>
        <taxon>Viridiplantae</taxon>
        <taxon>Streptophyta</taxon>
        <taxon>Embryophyta</taxon>
        <taxon>Tracheophyta</taxon>
        <taxon>Spermatophyta</taxon>
        <taxon>Magnoliopsida</taxon>
        <taxon>Ranunculales</taxon>
        <taxon>Circaeasteraceae</taxon>
        <taxon>Kingdonia</taxon>
    </lineage>
</organism>
<evidence type="ECO:0000256" key="2">
    <source>
        <dbReference type="SAM" id="MobiDB-lite"/>
    </source>
</evidence>
<name>A0A7J7MMF8_9MAGN</name>
<dbReference type="Proteomes" id="UP000541444">
    <property type="component" value="Unassembled WGS sequence"/>
</dbReference>
<evidence type="ECO:0000256" key="1">
    <source>
        <dbReference type="SAM" id="Coils"/>
    </source>
</evidence>
<feature type="coiled-coil region" evidence="1">
    <location>
        <begin position="135"/>
        <end position="203"/>
    </location>
</feature>
<sequence length="349" mass="40357">MNEGIETQKEPQIEQFGDVDFNDESAPQRNDLRFASAEEALGSQPTKGDLMNEDNVEAPPMVDPPQTEVSQKQKETVAAIDDTYLPNKSLLLSFKFNWVRSIYLGQTTGCEKLRVTIEQMKKDITLNDVVHEQFIKSFEELLTKLEEKTKECEALNEQNAKLVKDLRIQAAVDDCNASLSRELEKKTKEYKVLNEQKTKLVEDLRIKTTIDTYNASLALELAKQPLDARFSSRGKKMYDQLRRACSYGGQHVEYRHMGHLLATCYEKVVVFISNHKTYTFLPLFWLRKNNHISNEKKFENLVGDTTKFWWVRLGSDNQYVRLFTRYEAPMPPVSTLWLTHVDLGLRGDF</sequence>
<dbReference type="EMBL" id="JACGCM010001386">
    <property type="protein sequence ID" value="KAF6156066.1"/>
    <property type="molecule type" value="Genomic_DNA"/>
</dbReference>
<evidence type="ECO:0000313" key="3">
    <source>
        <dbReference type="EMBL" id="KAF6156066.1"/>
    </source>
</evidence>
<keyword evidence="4" id="KW-1185">Reference proteome</keyword>
<comment type="caution">
    <text evidence="3">The sequence shown here is derived from an EMBL/GenBank/DDBJ whole genome shotgun (WGS) entry which is preliminary data.</text>
</comment>
<evidence type="ECO:0000313" key="4">
    <source>
        <dbReference type="Proteomes" id="UP000541444"/>
    </source>
</evidence>
<dbReference type="AlphaFoldDB" id="A0A7J7MMF8"/>